<dbReference type="HOGENOM" id="CLU_076095_0_1_9"/>
<proteinExistence type="predicted"/>
<gene>
    <name evidence="5" type="ordered locus">Desor_2635</name>
</gene>
<dbReference type="eggNOG" id="COG1733">
    <property type="taxonomic scope" value="Bacteria"/>
</dbReference>
<dbReference type="KEGG" id="dor:Desor_2635"/>
<dbReference type="Gene3D" id="1.10.10.10">
    <property type="entry name" value="Winged helix-like DNA-binding domain superfamily/Winged helix DNA-binding domain"/>
    <property type="match status" value="1"/>
</dbReference>
<evidence type="ECO:0000313" key="6">
    <source>
        <dbReference type="Proteomes" id="UP000006346"/>
    </source>
</evidence>
<dbReference type="EMBL" id="CP003108">
    <property type="protein sequence ID" value="AET68183.1"/>
    <property type="molecule type" value="Genomic_DNA"/>
</dbReference>
<protein>
    <submittedName>
        <fullName evidence="5">Putative transcriptional regulator</fullName>
    </submittedName>
</protein>
<dbReference type="STRING" id="768706.Desor_2635"/>
<dbReference type="InterPro" id="IPR036390">
    <property type="entry name" value="WH_DNA-bd_sf"/>
</dbReference>
<evidence type="ECO:0000256" key="1">
    <source>
        <dbReference type="ARBA" id="ARBA00023015"/>
    </source>
</evidence>
<evidence type="ECO:0000313" key="5">
    <source>
        <dbReference type="EMBL" id="AET68183.1"/>
    </source>
</evidence>
<evidence type="ECO:0000256" key="3">
    <source>
        <dbReference type="ARBA" id="ARBA00023163"/>
    </source>
</evidence>
<dbReference type="InterPro" id="IPR036388">
    <property type="entry name" value="WH-like_DNA-bd_sf"/>
</dbReference>
<feature type="domain" description="HTH hxlR-type" evidence="4">
    <location>
        <begin position="9"/>
        <end position="105"/>
    </location>
</feature>
<organism evidence="5 6">
    <name type="scientific">Desulfosporosinus orientis (strain ATCC 19365 / DSM 765 / NCIMB 8382 / VKM B-1628 / Singapore I)</name>
    <name type="common">Desulfotomaculum orientis</name>
    <dbReference type="NCBI Taxonomy" id="768706"/>
    <lineage>
        <taxon>Bacteria</taxon>
        <taxon>Bacillati</taxon>
        <taxon>Bacillota</taxon>
        <taxon>Clostridia</taxon>
        <taxon>Eubacteriales</taxon>
        <taxon>Desulfitobacteriaceae</taxon>
        <taxon>Desulfosporosinus</taxon>
    </lineage>
</organism>
<dbReference type="AlphaFoldDB" id="G7W8X4"/>
<dbReference type="InterPro" id="IPR002577">
    <property type="entry name" value="HTH_HxlR"/>
</dbReference>
<reference evidence="6" key="1">
    <citation type="submission" date="2011-11" db="EMBL/GenBank/DDBJ databases">
        <title>Complete sequence of Desulfosporosinus orientis DSM 765.</title>
        <authorList>
            <person name="Lucas S."/>
            <person name="Han J."/>
            <person name="Lapidus A."/>
            <person name="Cheng J.-F."/>
            <person name="Goodwin L."/>
            <person name="Pitluck S."/>
            <person name="Peters L."/>
            <person name="Ovchinnikova G."/>
            <person name="Teshima H."/>
            <person name="Detter J.C."/>
            <person name="Han C."/>
            <person name="Tapia R."/>
            <person name="Land M."/>
            <person name="Hauser L."/>
            <person name="Kyrpides N."/>
            <person name="Ivanova N."/>
            <person name="Pagani I."/>
            <person name="Pester M."/>
            <person name="Spring S."/>
            <person name="Ollivier B."/>
            <person name="Rattei T."/>
            <person name="Klenk H.-P."/>
            <person name="Wagner M."/>
            <person name="Loy A."/>
            <person name="Woyke T."/>
        </authorList>
    </citation>
    <scope>NUCLEOTIDE SEQUENCE [LARGE SCALE GENOMIC DNA]</scope>
    <source>
        <strain evidence="6">ATCC 19365 / DSM 765 / NCIMB 8382 / VKM B-1628</strain>
    </source>
</reference>
<dbReference type="PANTHER" id="PTHR33204">
    <property type="entry name" value="TRANSCRIPTIONAL REGULATOR, MARR FAMILY"/>
    <property type="match status" value="1"/>
</dbReference>
<dbReference type="InterPro" id="IPR011991">
    <property type="entry name" value="ArsR-like_HTH"/>
</dbReference>
<keyword evidence="1" id="KW-0805">Transcription regulation</keyword>
<evidence type="ECO:0000256" key="2">
    <source>
        <dbReference type="ARBA" id="ARBA00023125"/>
    </source>
</evidence>
<dbReference type="Proteomes" id="UP000006346">
    <property type="component" value="Chromosome"/>
</dbReference>
<name>G7W8X4_DESOD</name>
<sequence length="223" mass="25547">MARKYNHYCPVAFSLEVMGGKWSLTIIRDLLTKPQRFSDLLKYSANITPKGLTEALRELEAAGIIEREDSGHREVWYRLTEAGEDLRPVVEAMKEWGLKHAMRPPLPGEVVHPDLAMGFLTDSLNKKARMLPQPATWLMSFTHGGTYVLSFDGCRWTTRSGEADNPDVKVLVSPELWATFLAVKRSERDKYIHYLQLIGTPERIEEFMQTFVMMDRCSKPKEA</sequence>
<reference evidence="5 6" key="2">
    <citation type="journal article" date="2012" name="J. Bacteriol.">
        <title>Complete genome sequences of Desulfosporosinus orientis DSM765T, Desulfosporosinus youngiae DSM17734T, Desulfosporosinus meridiei DSM13257T, and Desulfosporosinus acidiphilus DSM22704T.</title>
        <authorList>
            <person name="Pester M."/>
            <person name="Brambilla E."/>
            <person name="Alazard D."/>
            <person name="Rattei T."/>
            <person name="Weinmaier T."/>
            <person name="Han J."/>
            <person name="Lucas S."/>
            <person name="Lapidus A."/>
            <person name="Cheng J.F."/>
            <person name="Goodwin L."/>
            <person name="Pitluck S."/>
            <person name="Peters L."/>
            <person name="Ovchinnikova G."/>
            <person name="Teshima H."/>
            <person name="Detter J.C."/>
            <person name="Han C.S."/>
            <person name="Tapia R."/>
            <person name="Land M.L."/>
            <person name="Hauser L."/>
            <person name="Kyrpides N.C."/>
            <person name="Ivanova N.N."/>
            <person name="Pagani I."/>
            <person name="Huntmann M."/>
            <person name="Wei C.L."/>
            <person name="Davenport K.W."/>
            <person name="Daligault H."/>
            <person name="Chain P.S."/>
            <person name="Chen A."/>
            <person name="Mavromatis K."/>
            <person name="Markowitz V."/>
            <person name="Szeto E."/>
            <person name="Mikhailova N."/>
            <person name="Pati A."/>
            <person name="Wagner M."/>
            <person name="Woyke T."/>
            <person name="Ollivier B."/>
            <person name="Klenk H.P."/>
            <person name="Spring S."/>
            <person name="Loy A."/>
        </authorList>
    </citation>
    <scope>NUCLEOTIDE SEQUENCE [LARGE SCALE GENOMIC DNA]</scope>
    <source>
        <strain evidence="6">ATCC 19365 / DSM 765 / NCIMB 8382 / VKM B-1628</strain>
    </source>
</reference>
<accession>G7W8X4</accession>
<dbReference type="PANTHER" id="PTHR33204:SF18">
    <property type="entry name" value="TRANSCRIPTIONAL REGULATORY PROTEIN"/>
    <property type="match status" value="1"/>
</dbReference>
<dbReference type="CDD" id="cd00090">
    <property type="entry name" value="HTH_ARSR"/>
    <property type="match status" value="1"/>
</dbReference>
<dbReference type="GO" id="GO:0003677">
    <property type="term" value="F:DNA binding"/>
    <property type="evidence" value="ECO:0007669"/>
    <property type="project" value="UniProtKB-KW"/>
</dbReference>
<dbReference type="RefSeq" id="WP_014184991.1">
    <property type="nucleotide sequence ID" value="NC_016584.1"/>
</dbReference>
<dbReference type="OrthoDB" id="9791143at2"/>
<evidence type="ECO:0000259" key="4">
    <source>
        <dbReference type="PROSITE" id="PS51118"/>
    </source>
</evidence>
<keyword evidence="2" id="KW-0238">DNA-binding</keyword>
<keyword evidence="6" id="KW-1185">Reference proteome</keyword>
<dbReference type="Pfam" id="PF01638">
    <property type="entry name" value="HxlR"/>
    <property type="match status" value="1"/>
</dbReference>
<keyword evidence="3" id="KW-0804">Transcription</keyword>
<dbReference type="SUPFAM" id="SSF46785">
    <property type="entry name" value="Winged helix' DNA-binding domain"/>
    <property type="match status" value="1"/>
</dbReference>
<dbReference type="PROSITE" id="PS51118">
    <property type="entry name" value="HTH_HXLR"/>
    <property type="match status" value="1"/>
</dbReference>
<dbReference type="PATRIC" id="fig|768706.3.peg.2647"/>